<dbReference type="PANTHER" id="PTHR30081:SF1">
    <property type="entry name" value="PROTEIN TRANSLOCASE SUBUNIT SECD"/>
    <property type="match status" value="1"/>
</dbReference>
<dbReference type="OrthoDB" id="5240379at2"/>
<evidence type="ECO:0000313" key="13">
    <source>
        <dbReference type="Proteomes" id="UP000318297"/>
    </source>
</evidence>
<feature type="transmembrane region" description="Helical" evidence="9">
    <location>
        <begin position="489"/>
        <end position="511"/>
    </location>
</feature>
<protein>
    <recommendedName>
        <fullName evidence="9">Protein translocase subunit SecD</fullName>
    </recommendedName>
</protein>
<dbReference type="Proteomes" id="UP000318297">
    <property type="component" value="Unassembled WGS sequence"/>
</dbReference>
<evidence type="ECO:0000256" key="9">
    <source>
        <dbReference type="HAMAP-Rule" id="MF_01463"/>
    </source>
</evidence>
<feature type="transmembrane region" description="Helical" evidence="9">
    <location>
        <begin position="465"/>
        <end position="482"/>
    </location>
</feature>
<dbReference type="Gene3D" id="3.30.1360.200">
    <property type="match status" value="1"/>
</dbReference>
<dbReference type="Pfam" id="PF02355">
    <property type="entry name" value="SecD_SecF_C"/>
    <property type="match status" value="1"/>
</dbReference>
<dbReference type="PANTHER" id="PTHR30081">
    <property type="entry name" value="PROTEIN-EXPORT MEMBRANE PROTEIN SEC"/>
    <property type="match status" value="1"/>
</dbReference>
<evidence type="ECO:0000256" key="8">
    <source>
        <dbReference type="ARBA" id="ARBA00023136"/>
    </source>
</evidence>
<proteinExistence type="inferred from homology"/>
<dbReference type="InterPro" id="IPR054384">
    <property type="entry name" value="SecDF_P1_head"/>
</dbReference>
<comment type="subunit">
    <text evidence="9">Forms a complex with SecF. Part of the essential Sec protein translocation apparatus which comprises SecA, SecYEG and auxiliary proteins SecDF. Other proteins may also be involved.</text>
</comment>
<keyword evidence="5 9" id="KW-0653">Protein transport</keyword>
<dbReference type="NCBIfam" id="TIGR00916">
    <property type="entry name" value="2A0604s01"/>
    <property type="match status" value="1"/>
</dbReference>
<evidence type="ECO:0000256" key="1">
    <source>
        <dbReference type="ARBA" id="ARBA00004651"/>
    </source>
</evidence>
<dbReference type="InterPro" id="IPR005791">
    <property type="entry name" value="SecD"/>
</dbReference>
<feature type="compositionally biased region" description="Low complexity" evidence="10">
    <location>
        <begin position="204"/>
        <end position="244"/>
    </location>
</feature>
<dbReference type="GO" id="GO:0005886">
    <property type="term" value="C:plasma membrane"/>
    <property type="evidence" value="ECO:0007669"/>
    <property type="project" value="UniProtKB-SubCell"/>
</dbReference>
<dbReference type="Pfam" id="PF21760">
    <property type="entry name" value="SecD_1st"/>
    <property type="match status" value="1"/>
</dbReference>
<dbReference type="AlphaFoldDB" id="A0A561EB92"/>
<evidence type="ECO:0000256" key="5">
    <source>
        <dbReference type="ARBA" id="ARBA00022927"/>
    </source>
</evidence>
<dbReference type="GO" id="GO:0065002">
    <property type="term" value="P:intracellular protein transmembrane transport"/>
    <property type="evidence" value="ECO:0007669"/>
    <property type="project" value="UniProtKB-UniRule"/>
</dbReference>
<accession>A0A561EB92</accession>
<evidence type="ECO:0000259" key="11">
    <source>
        <dbReference type="PROSITE" id="PS50156"/>
    </source>
</evidence>
<dbReference type="EMBL" id="VIVQ01000001">
    <property type="protein sequence ID" value="TWE12880.1"/>
    <property type="molecule type" value="Genomic_DNA"/>
</dbReference>
<sequence>MATRSRRATAGKPRRILITLLVLIIALYVAIAGTTAWGSPKGKWVPQLGLDLEGGRQITLQPIVGKGETVSSGQLDQAVDIIRNRVNGNGVTEAQVTTAGSGNNGLIVVSLPGDPSQATLNALAQSSQLAFRAVIEEQAVTPAAATPTPSSSSSASPSASGSASPSASSSASPSAKASASASPTPSSTSSSAKGANDVIPQAFKAASSSPSPTSTASSTKAAASGSSADPSASASATPSATPSPQRTLQGLTAPAATPTSPSDTTWASQPVDNIWVVNGLATAGETYAQLYSAYPCTDTATQSAEQWRQIAAQAPLSQPDVMCDATGTTKYLMGPSEVNGKEVTNATYGQTTNQAGNLTGTVAVNLTFDSKGASAFSKVTERLMGFEQGSAQNAFAITIDGTVISAPQTQSAITNGTAQITGNFTESSARTLANQLKYGALPFSFKELTSEQVSPQVGSDQLQKALLAGLAGLVLVVLYSMAQYRVLGLVTVASLGVAAILSYGAVTLLGFTSGFRLTMAGVAGLIVAIGITADSFIVYFERVRDEVRSGRPLRAAVETGWLRARRTIIISDAVNFLASAVLYILSEDNVKAFAFTLGLSTVIDIVVVMMFTHPTLTLLARTKFFGGGHKWSGFDPDRLGAGGVTYAGRGRVTIADRKAGAESASTTSAVTEGGHA</sequence>
<evidence type="ECO:0000256" key="4">
    <source>
        <dbReference type="ARBA" id="ARBA00022692"/>
    </source>
</evidence>
<evidence type="ECO:0000256" key="3">
    <source>
        <dbReference type="ARBA" id="ARBA00022475"/>
    </source>
</evidence>
<dbReference type="GO" id="GO:0006605">
    <property type="term" value="P:protein targeting"/>
    <property type="evidence" value="ECO:0007669"/>
    <property type="project" value="UniProtKB-UniRule"/>
</dbReference>
<gene>
    <name evidence="9" type="primary">secD</name>
    <name evidence="12" type="ORF">BKA23_1702</name>
</gene>
<dbReference type="RefSeq" id="WP_145227205.1">
    <property type="nucleotide sequence ID" value="NZ_VIVQ01000001.1"/>
</dbReference>
<evidence type="ECO:0000313" key="12">
    <source>
        <dbReference type="EMBL" id="TWE12880.1"/>
    </source>
</evidence>
<feature type="transmembrane region" description="Helical" evidence="9">
    <location>
        <begin position="592"/>
        <end position="611"/>
    </location>
</feature>
<comment type="similarity">
    <text evidence="9">Belongs to the SecD/SecF family. SecD subfamily.</text>
</comment>
<dbReference type="InterPro" id="IPR048634">
    <property type="entry name" value="SecD_SecF_C"/>
</dbReference>
<dbReference type="PROSITE" id="PS50156">
    <property type="entry name" value="SSD"/>
    <property type="match status" value="1"/>
</dbReference>
<dbReference type="Gene3D" id="3.30.70.3220">
    <property type="match status" value="1"/>
</dbReference>
<keyword evidence="4 9" id="KW-0812">Transmembrane</keyword>
<keyword evidence="3 9" id="KW-1003">Cell membrane</keyword>
<dbReference type="InterPro" id="IPR022813">
    <property type="entry name" value="SecD/SecF_arch_bac"/>
</dbReference>
<feature type="domain" description="SSD" evidence="11">
    <location>
        <begin position="487"/>
        <end position="618"/>
    </location>
</feature>
<keyword evidence="13" id="KW-1185">Reference proteome</keyword>
<evidence type="ECO:0000256" key="7">
    <source>
        <dbReference type="ARBA" id="ARBA00023010"/>
    </source>
</evidence>
<organism evidence="12 13">
    <name type="scientific">Rudaeicoccus suwonensis</name>
    <dbReference type="NCBI Taxonomy" id="657409"/>
    <lineage>
        <taxon>Bacteria</taxon>
        <taxon>Bacillati</taxon>
        <taxon>Actinomycetota</taxon>
        <taxon>Actinomycetes</taxon>
        <taxon>Micrococcales</taxon>
        <taxon>Dermacoccaceae</taxon>
        <taxon>Rudaeicoccus</taxon>
    </lineage>
</organism>
<evidence type="ECO:0000256" key="10">
    <source>
        <dbReference type="SAM" id="MobiDB-lite"/>
    </source>
</evidence>
<keyword evidence="6 9" id="KW-1133">Transmembrane helix</keyword>
<feature type="transmembrane region" description="Helical" evidence="9">
    <location>
        <begin position="517"/>
        <end position="540"/>
    </location>
</feature>
<dbReference type="NCBIfam" id="TIGR01129">
    <property type="entry name" value="secD"/>
    <property type="match status" value="1"/>
</dbReference>
<dbReference type="Pfam" id="PF22599">
    <property type="entry name" value="SecDF_P1_head"/>
    <property type="match status" value="1"/>
</dbReference>
<name>A0A561EB92_9MICO</name>
<keyword evidence="2 9" id="KW-0813">Transport</keyword>
<comment type="caution">
    <text evidence="12">The sequence shown here is derived from an EMBL/GenBank/DDBJ whole genome shotgun (WGS) entry which is preliminary data.</text>
</comment>
<keyword evidence="8 9" id="KW-0472">Membrane</keyword>
<comment type="function">
    <text evidence="9">Part of the Sec protein translocase complex. Interacts with the SecYEG preprotein conducting channel. SecDF uses the proton motive force (PMF) to complete protein translocation after the ATP-dependent function of SecA.</text>
</comment>
<dbReference type="InterPro" id="IPR000731">
    <property type="entry name" value="SSD"/>
</dbReference>
<dbReference type="InterPro" id="IPR048631">
    <property type="entry name" value="SecD_1st"/>
</dbReference>
<evidence type="ECO:0000256" key="6">
    <source>
        <dbReference type="ARBA" id="ARBA00022989"/>
    </source>
</evidence>
<keyword evidence="7 9" id="KW-0811">Translocation</keyword>
<comment type="caution">
    <text evidence="9">Lacks conserved residue(s) required for the propagation of feature annotation.</text>
</comment>
<feature type="compositionally biased region" description="Low complexity" evidence="10">
    <location>
        <begin position="142"/>
        <end position="195"/>
    </location>
</feature>
<dbReference type="GO" id="GO:0043952">
    <property type="term" value="P:protein transport by the Sec complex"/>
    <property type="evidence" value="ECO:0007669"/>
    <property type="project" value="UniProtKB-UniRule"/>
</dbReference>
<feature type="region of interest" description="Disordered" evidence="10">
    <location>
        <begin position="142"/>
        <end position="267"/>
    </location>
</feature>
<dbReference type="GO" id="GO:0015450">
    <property type="term" value="F:protein-transporting ATPase activity"/>
    <property type="evidence" value="ECO:0007669"/>
    <property type="project" value="InterPro"/>
</dbReference>
<dbReference type="HAMAP" id="MF_01463_B">
    <property type="entry name" value="SecD_B"/>
    <property type="match status" value="1"/>
</dbReference>
<feature type="compositionally biased region" description="Low complexity" evidence="10">
    <location>
        <begin position="252"/>
        <end position="267"/>
    </location>
</feature>
<comment type="subcellular location">
    <subcellularLocation>
        <location evidence="1 9">Cell membrane</location>
        <topology evidence="1 9">Multi-pass membrane protein</topology>
    </subcellularLocation>
</comment>
<evidence type="ECO:0000256" key="2">
    <source>
        <dbReference type="ARBA" id="ARBA00022448"/>
    </source>
</evidence>
<reference evidence="12 13" key="1">
    <citation type="submission" date="2019-06" db="EMBL/GenBank/DDBJ databases">
        <title>Sequencing the genomes of 1000 actinobacteria strains.</title>
        <authorList>
            <person name="Klenk H.-P."/>
        </authorList>
    </citation>
    <scope>NUCLEOTIDE SEQUENCE [LARGE SCALE GENOMIC DNA]</scope>
    <source>
        <strain evidence="12 13">DSM 19560</strain>
    </source>
</reference>
<dbReference type="SUPFAM" id="SSF82866">
    <property type="entry name" value="Multidrug efflux transporter AcrB transmembrane domain"/>
    <property type="match status" value="1"/>
</dbReference>
<dbReference type="InterPro" id="IPR055344">
    <property type="entry name" value="SecD_SecF_C_bact"/>
</dbReference>